<dbReference type="Proteomes" id="UP000010290">
    <property type="component" value="Chromosome"/>
</dbReference>
<gene>
    <name evidence="1" type="ORF">OO7_09742</name>
</gene>
<accession>K8W6N1</accession>
<organism evidence="1 2">
    <name type="scientific">Providencia sneebia DSM 19967</name>
    <dbReference type="NCBI Taxonomy" id="1141660"/>
    <lineage>
        <taxon>Bacteria</taxon>
        <taxon>Pseudomonadati</taxon>
        <taxon>Pseudomonadota</taxon>
        <taxon>Gammaproteobacteria</taxon>
        <taxon>Enterobacterales</taxon>
        <taxon>Morganellaceae</taxon>
        <taxon>Providencia</taxon>
    </lineage>
</organism>
<comment type="caution">
    <text evidence="1">The sequence shown here is derived from an EMBL/GenBank/DDBJ whole genome shotgun (WGS) entry which is preliminary data.</text>
</comment>
<dbReference type="PATRIC" id="fig|1141660.3.peg.1942"/>
<evidence type="ECO:0000313" key="2">
    <source>
        <dbReference type="Proteomes" id="UP000010290"/>
    </source>
</evidence>
<dbReference type="RefSeq" id="WP_008915758.1">
    <property type="nucleotide sequence ID" value="NZ_CM001773.1"/>
</dbReference>
<reference evidence="1 2" key="1">
    <citation type="journal article" date="2012" name="BMC Genomics">
        <title>Comparative genomics of bacteria in the genus Providencia isolated from wild Drosophila melanogaster.</title>
        <authorList>
            <person name="Galac M.R."/>
            <person name="Lazzaro B.P."/>
        </authorList>
    </citation>
    <scope>NUCLEOTIDE SEQUENCE [LARGE SCALE GENOMIC DNA]</scope>
    <source>
        <strain evidence="1 2">DSM 19967</strain>
    </source>
</reference>
<protein>
    <submittedName>
        <fullName evidence="1">Uncharacterized protein</fullName>
    </submittedName>
</protein>
<evidence type="ECO:0000313" key="1">
    <source>
        <dbReference type="EMBL" id="EKT56214.1"/>
    </source>
</evidence>
<sequence>MKASNITFNDKLVISFSNLTNRNVSSKRLARILAKITKVKNKPTYKSQLISKSIFNSLNRKVNKKRKIVSTEKKMFISKAIDTMNYDKYNRNAPIMSKEAAMIVSKRNKKG</sequence>
<name>K8W6N1_9GAMM</name>
<keyword evidence="2" id="KW-1185">Reference proteome</keyword>
<proteinExistence type="predicted"/>
<dbReference type="HOGENOM" id="CLU_2156121_0_0_6"/>
<dbReference type="AlphaFoldDB" id="K8W6N1"/>
<dbReference type="EMBL" id="AKKN01000009">
    <property type="protein sequence ID" value="EKT56214.1"/>
    <property type="molecule type" value="Genomic_DNA"/>
</dbReference>